<organism evidence="2 3">
    <name type="scientific">Angomonas deanei</name>
    <dbReference type="NCBI Taxonomy" id="59799"/>
    <lineage>
        <taxon>Eukaryota</taxon>
        <taxon>Discoba</taxon>
        <taxon>Euglenozoa</taxon>
        <taxon>Kinetoplastea</taxon>
        <taxon>Metakinetoplastina</taxon>
        <taxon>Trypanosomatida</taxon>
        <taxon>Trypanosomatidae</taxon>
        <taxon>Strigomonadinae</taxon>
        <taxon>Angomonas</taxon>
    </lineage>
</organism>
<protein>
    <submittedName>
        <fullName evidence="2">Uncharacterized protein</fullName>
    </submittedName>
</protein>
<evidence type="ECO:0000313" key="3">
    <source>
        <dbReference type="Proteomes" id="UP000515908"/>
    </source>
</evidence>
<sequence>MLRGSLARTTAIRCCSTGALCTPQRTMADKMIVGACASFLTSASVLGVFHLIVTPVSAGIAAATISAATTTGALCVVDGGKEGSGSSFGVIAGLLLGAMGGHYAKSSSEPWR</sequence>
<feature type="transmembrane region" description="Helical" evidence="1">
    <location>
        <begin position="32"/>
        <end position="52"/>
    </location>
</feature>
<keyword evidence="1" id="KW-0472">Membrane</keyword>
<feature type="transmembrane region" description="Helical" evidence="1">
    <location>
        <begin position="84"/>
        <end position="104"/>
    </location>
</feature>
<evidence type="ECO:0000256" key="1">
    <source>
        <dbReference type="SAM" id="Phobius"/>
    </source>
</evidence>
<dbReference type="EMBL" id="LR877154">
    <property type="protein sequence ID" value="CAD2218290.1"/>
    <property type="molecule type" value="Genomic_DNA"/>
</dbReference>
<keyword evidence="1" id="KW-0812">Transmembrane</keyword>
<accession>A0A7G2CEJ1</accession>
<dbReference type="AlphaFoldDB" id="A0A7G2CEJ1"/>
<feature type="transmembrane region" description="Helical" evidence="1">
    <location>
        <begin position="58"/>
        <end position="77"/>
    </location>
</feature>
<keyword evidence="1" id="KW-1133">Transmembrane helix</keyword>
<dbReference type="VEuPathDB" id="TriTrypDB:ADEAN_000577800"/>
<reference evidence="2 3" key="1">
    <citation type="submission" date="2020-08" db="EMBL/GenBank/DDBJ databases">
        <authorList>
            <person name="Newling K."/>
            <person name="Davey J."/>
            <person name="Forrester S."/>
        </authorList>
    </citation>
    <scope>NUCLEOTIDE SEQUENCE [LARGE SCALE GENOMIC DNA]</scope>
    <source>
        <strain evidence="3">Crithidia deanei Carvalho (ATCC PRA-265)</strain>
    </source>
</reference>
<gene>
    <name evidence="2" type="ORF">ADEAN_000577800</name>
</gene>
<keyword evidence="3" id="KW-1185">Reference proteome</keyword>
<evidence type="ECO:0000313" key="2">
    <source>
        <dbReference type="EMBL" id="CAD2218290.1"/>
    </source>
</evidence>
<name>A0A7G2CEJ1_9TRYP</name>
<dbReference type="Proteomes" id="UP000515908">
    <property type="component" value="Chromosome 10"/>
</dbReference>
<proteinExistence type="predicted"/>